<evidence type="ECO:0000259" key="1">
    <source>
        <dbReference type="PROSITE" id="PS50181"/>
    </source>
</evidence>
<name>A0A1Y2BR19_9FUNG</name>
<dbReference type="EMBL" id="MCGO01000051">
    <property type="protein sequence ID" value="ORY37190.1"/>
    <property type="molecule type" value="Genomic_DNA"/>
</dbReference>
<protein>
    <recommendedName>
        <fullName evidence="1">F-box domain-containing protein</fullName>
    </recommendedName>
</protein>
<dbReference type="PROSITE" id="PS50181">
    <property type="entry name" value="FBOX"/>
    <property type="match status" value="1"/>
</dbReference>
<sequence>MHLQTLPPEILSQMIPYLDSVSLLRFCRAVPRLNEYADALYKTSVATSLPLKNIWPNVTLDLLHSASPSILRDIPFSFWDLMNQFGGSTIVSSTLSMHYNFPGILVEELEHKIDRCLSMVSKNVSLIIDHQYPGELRLWANILLRSNKILQTIYYHNHSRKLSAITDISAEMKQSLIDLNPRRLYCAAQDSLLDAMPFVRIFIT</sequence>
<dbReference type="AlphaFoldDB" id="A0A1Y2BR19"/>
<proteinExistence type="predicted"/>
<evidence type="ECO:0000313" key="2">
    <source>
        <dbReference type="EMBL" id="ORY37190.1"/>
    </source>
</evidence>
<dbReference type="InterPro" id="IPR001810">
    <property type="entry name" value="F-box_dom"/>
</dbReference>
<feature type="domain" description="F-box" evidence="1">
    <location>
        <begin position="1"/>
        <end position="44"/>
    </location>
</feature>
<keyword evidence="3" id="KW-1185">Reference proteome</keyword>
<evidence type="ECO:0000313" key="3">
    <source>
        <dbReference type="Proteomes" id="UP000193642"/>
    </source>
</evidence>
<gene>
    <name evidence="2" type="ORF">BCR33DRAFT_854787</name>
</gene>
<comment type="caution">
    <text evidence="2">The sequence shown here is derived from an EMBL/GenBank/DDBJ whole genome shotgun (WGS) entry which is preliminary data.</text>
</comment>
<organism evidence="2 3">
    <name type="scientific">Rhizoclosmatium globosum</name>
    <dbReference type="NCBI Taxonomy" id="329046"/>
    <lineage>
        <taxon>Eukaryota</taxon>
        <taxon>Fungi</taxon>
        <taxon>Fungi incertae sedis</taxon>
        <taxon>Chytridiomycota</taxon>
        <taxon>Chytridiomycota incertae sedis</taxon>
        <taxon>Chytridiomycetes</taxon>
        <taxon>Chytridiales</taxon>
        <taxon>Chytriomycetaceae</taxon>
        <taxon>Rhizoclosmatium</taxon>
    </lineage>
</organism>
<reference evidence="2 3" key="1">
    <citation type="submission" date="2016-07" db="EMBL/GenBank/DDBJ databases">
        <title>Pervasive Adenine N6-methylation of Active Genes in Fungi.</title>
        <authorList>
            <consortium name="DOE Joint Genome Institute"/>
            <person name="Mondo S.J."/>
            <person name="Dannebaum R.O."/>
            <person name="Kuo R.C."/>
            <person name="Labutti K."/>
            <person name="Haridas S."/>
            <person name="Kuo A."/>
            <person name="Salamov A."/>
            <person name="Ahrendt S.R."/>
            <person name="Lipzen A."/>
            <person name="Sullivan W."/>
            <person name="Andreopoulos W.B."/>
            <person name="Clum A."/>
            <person name="Lindquist E."/>
            <person name="Daum C."/>
            <person name="Ramamoorthy G.K."/>
            <person name="Gryganskyi A."/>
            <person name="Culley D."/>
            <person name="Magnuson J.K."/>
            <person name="James T.Y."/>
            <person name="O'Malley M.A."/>
            <person name="Stajich J.E."/>
            <person name="Spatafora J.W."/>
            <person name="Visel A."/>
            <person name="Grigoriev I.V."/>
        </authorList>
    </citation>
    <scope>NUCLEOTIDE SEQUENCE [LARGE SCALE GENOMIC DNA]</scope>
    <source>
        <strain evidence="2 3">JEL800</strain>
    </source>
</reference>
<accession>A0A1Y2BR19</accession>
<dbReference type="Proteomes" id="UP000193642">
    <property type="component" value="Unassembled WGS sequence"/>
</dbReference>